<dbReference type="Proteomes" id="UP000663829">
    <property type="component" value="Unassembled WGS sequence"/>
</dbReference>
<comment type="caution">
    <text evidence="3">The sequence shown here is derived from an EMBL/GenBank/DDBJ whole genome shotgun (WGS) entry which is preliminary data.</text>
</comment>
<keyword evidence="1" id="KW-0812">Transmembrane</keyword>
<evidence type="ECO:0000313" key="3">
    <source>
        <dbReference type="EMBL" id="CAF0927041.1"/>
    </source>
</evidence>
<keyword evidence="1" id="KW-1133">Transmembrane helix</keyword>
<dbReference type="Proteomes" id="UP000677228">
    <property type="component" value="Unassembled WGS sequence"/>
</dbReference>
<dbReference type="InterPro" id="IPR052085">
    <property type="entry name" value="WD-SAM-U-box"/>
</dbReference>
<dbReference type="SUPFAM" id="SSF57850">
    <property type="entry name" value="RING/U-box"/>
    <property type="match status" value="1"/>
</dbReference>
<dbReference type="AlphaFoldDB" id="A0A814BE91"/>
<dbReference type="GO" id="GO:0004842">
    <property type="term" value="F:ubiquitin-protein transferase activity"/>
    <property type="evidence" value="ECO:0007669"/>
    <property type="project" value="InterPro"/>
</dbReference>
<name>A0A814BE91_9BILA</name>
<dbReference type="EMBL" id="CAJNOQ010001912">
    <property type="protein sequence ID" value="CAF0927041.1"/>
    <property type="molecule type" value="Genomic_DNA"/>
</dbReference>
<feature type="transmembrane region" description="Helical" evidence="1">
    <location>
        <begin position="123"/>
        <end position="146"/>
    </location>
</feature>
<gene>
    <name evidence="3" type="ORF">GPM918_LOCUS9974</name>
    <name evidence="4" type="ORF">OVA965_LOCUS21686</name>
    <name evidence="5" type="ORF">SRO942_LOCUS9975</name>
    <name evidence="6" type="ORF">TMI583_LOCUS22393</name>
</gene>
<evidence type="ECO:0000313" key="7">
    <source>
        <dbReference type="Proteomes" id="UP000663829"/>
    </source>
</evidence>
<dbReference type="OrthoDB" id="128536at2759"/>
<dbReference type="Proteomes" id="UP000682733">
    <property type="component" value="Unassembled WGS sequence"/>
</dbReference>
<dbReference type="SMART" id="SM00504">
    <property type="entry name" value="Ubox"/>
    <property type="match status" value="1"/>
</dbReference>
<evidence type="ECO:0000259" key="2">
    <source>
        <dbReference type="PROSITE" id="PS51698"/>
    </source>
</evidence>
<keyword evidence="7" id="KW-1185">Reference proteome</keyword>
<proteinExistence type="predicted"/>
<dbReference type="PROSITE" id="PS51698">
    <property type="entry name" value="U_BOX"/>
    <property type="match status" value="1"/>
</dbReference>
<dbReference type="Gene3D" id="2.60.120.260">
    <property type="entry name" value="Galactose-binding domain-like"/>
    <property type="match status" value="1"/>
</dbReference>
<dbReference type="GO" id="GO:0016567">
    <property type="term" value="P:protein ubiquitination"/>
    <property type="evidence" value="ECO:0007669"/>
    <property type="project" value="InterPro"/>
</dbReference>
<dbReference type="InterPro" id="IPR013083">
    <property type="entry name" value="Znf_RING/FYVE/PHD"/>
</dbReference>
<feature type="domain" description="U-box" evidence="2">
    <location>
        <begin position="21"/>
        <end position="95"/>
    </location>
</feature>
<dbReference type="PANTHER" id="PTHR46573:SF1">
    <property type="entry name" value="WD REPEAT, SAM AND U-BOX DOMAIN-CONTAINING PROTEIN 1"/>
    <property type="match status" value="1"/>
</dbReference>
<evidence type="ECO:0000256" key="1">
    <source>
        <dbReference type="SAM" id="Phobius"/>
    </source>
</evidence>
<reference evidence="3" key="1">
    <citation type="submission" date="2021-02" db="EMBL/GenBank/DDBJ databases">
        <authorList>
            <person name="Nowell W R."/>
        </authorList>
    </citation>
    <scope>NUCLEOTIDE SEQUENCE</scope>
</reference>
<accession>A0A814BE91</accession>
<evidence type="ECO:0000313" key="6">
    <source>
        <dbReference type="EMBL" id="CAF3961412.1"/>
    </source>
</evidence>
<evidence type="ECO:0000313" key="4">
    <source>
        <dbReference type="EMBL" id="CAF1152705.1"/>
    </source>
</evidence>
<protein>
    <recommendedName>
        <fullName evidence="2">U-box domain-containing protein</fullName>
    </recommendedName>
</protein>
<dbReference type="PANTHER" id="PTHR46573">
    <property type="entry name" value="WD REPEAT, SAM AND U-BOX DOMAIN-CONTAINING PROTEIN 1"/>
    <property type="match status" value="1"/>
</dbReference>
<dbReference type="EMBL" id="CAJNOK010011966">
    <property type="protein sequence ID" value="CAF1152705.1"/>
    <property type="molecule type" value="Genomic_DNA"/>
</dbReference>
<dbReference type="Pfam" id="PF04564">
    <property type="entry name" value="U-box"/>
    <property type="match status" value="1"/>
</dbReference>
<dbReference type="EMBL" id="CAJOBA010031912">
    <property type="protein sequence ID" value="CAF3961412.1"/>
    <property type="molecule type" value="Genomic_DNA"/>
</dbReference>
<dbReference type="Gene3D" id="3.30.40.10">
    <property type="entry name" value="Zinc/RING finger domain, C3HC4 (zinc finger)"/>
    <property type="match status" value="1"/>
</dbReference>
<dbReference type="Proteomes" id="UP000681722">
    <property type="component" value="Unassembled WGS sequence"/>
</dbReference>
<dbReference type="InterPro" id="IPR003613">
    <property type="entry name" value="Ubox_domain"/>
</dbReference>
<evidence type="ECO:0000313" key="5">
    <source>
        <dbReference type="EMBL" id="CAF3705483.1"/>
    </source>
</evidence>
<dbReference type="CDD" id="cd16655">
    <property type="entry name" value="RING-Ubox_WDSUB1-like"/>
    <property type="match status" value="1"/>
</dbReference>
<keyword evidence="1" id="KW-0472">Membrane</keyword>
<sequence>MAANSRPISASMLFPLTRPGSPADRSVCPITLEPIRDPVTVEDGHTYEREAIVKWVLQSNGTSPMTRQPLDVRRLLSNSTIQYLGAASLPSVRSNRVAPLYPTNSSDEPTTLMHRRKWYKSSCCRCVCCITCIVAVVMIIVLAVVLTRQDFSVQDQCSIVNETTLLYLTTDYSTKFAYYCFIYQAAKNFSTLSFEFRNDPSYWYLDDVSVKDASELIVNGGFELGALTGWTLTRSGNSVLSGRISSLYAHTGIYSFRDGVTGASERLSQTFSTRTNVSYIIGFWLQCPWGTQNLYANITIT</sequence>
<organism evidence="3 7">
    <name type="scientific">Didymodactylos carnosus</name>
    <dbReference type="NCBI Taxonomy" id="1234261"/>
    <lineage>
        <taxon>Eukaryota</taxon>
        <taxon>Metazoa</taxon>
        <taxon>Spiralia</taxon>
        <taxon>Gnathifera</taxon>
        <taxon>Rotifera</taxon>
        <taxon>Eurotatoria</taxon>
        <taxon>Bdelloidea</taxon>
        <taxon>Philodinida</taxon>
        <taxon>Philodinidae</taxon>
        <taxon>Didymodactylos</taxon>
    </lineage>
</organism>
<dbReference type="EMBL" id="CAJOBC010001912">
    <property type="protein sequence ID" value="CAF3705483.1"/>
    <property type="molecule type" value="Genomic_DNA"/>
</dbReference>